<dbReference type="GO" id="GO:0016787">
    <property type="term" value="F:hydrolase activity"/>
    <property type="evidence" value="ECO:0007669"/>
    <property type="project" value="UniProtKB-KW"/>
</dbReference>
<keyword evidence="3" id="KW-0540">Nuclease</keyword>
<dbReference type="InterPro" id="IPR043128">
    <property type="entry name" value="Rev_trsase/Diguanyl_cyclase"/>
</dbReference>
<evidence type="ECO:0000313" key="8">
    <source>
        <dbReference type="EMBL" id="SPD14342.1"/>
    </source>
</evidence>
<evidence type="ECO:0000256" key="3">
    <source>
        <dbReference type="ARBA" id="ARBA00022722"/>
    </source>
</evidence>
<dbReference type="InterPro" id="IPR053134">
    <property type="entry name" value="RNA-dir_DNA_polymerase"/>
</dbReference>
<dbReference type="InterPro" id="IPR043502">
    <property type="entry name" value="DNA/RNA_pol_sf"/>
</dbReference>
<keyword evidence="5" id="KW-0378">Hydrolase</keyword>
<dbReference type="Pfam" id="PF17917">
    <property type="entry name" value="RT_RNaseH"/>
    <property type="match status" value="1"/>
</dbReference>
<dbReference type="InterPro" id="IPR041373">
    <property type="entry name" value="RT_RNaseH"/>
</dbReference>
<dbReference type="AlphaFoldDB" id="A0A2N9HQ17"/>
<dbReference type="Gene3D" id="3.30.70.270">
    <property type="match status" value="1"/>
</dbReference>
<name>A0A2N9HQ17_FAGSY</name>
<proteinExistence type="predicted"/>
<dbReference type="Gene3D" id="3.10.10.10">
    <property type="entry name" value="HIV Type 1 Reverse Transcriptase, subunit A, domain 1"/>
    <property type="match status" value="1"/>
</dbReference>
<dbReference type="SUPFAM" id="SSF56672">
    <property type="entry name" value="DNA/RNA polymerases"/>
    <property type="match status" value="1"/>
</dbReference>
<dbReference type="PANTHER" id="PTHR24559">
    <property type="entry name" value="TRANSPOSON TY3-I GAG-POL POLYPROTEIN"/>
    <property type="match status" value="1"/>
</dbReference>
<dbReference type="EMBL" id="OIVN01003913">
    <property type="protein sequence ID" value="SPD14342.1"/>
    <property type="molecule type" value="Genomic_DNA"/>
</dbReference>
<reference evidence="8" key="1">
    <citation type="submission" date="2018-02" db="EMBL/GenBank/DDBJ databases">
        <authorList>
            <person name="Cohen D.B."/>
            <person name="Kent A.D."/>
        </authorList>
    </citation>
    <scope>NUCLEOTIDE SEQUENCE</scope>
</reference>
<evidence type="ECO:0000259" key="7">
    <source>
        <dbReference type="Pfam" id="PF17917"/>
    </source>
</evidence>
<dbReference type="GO" id="GO:0004519">
    <property type="term" value="F:endonuclease activity"/>
    <property type="evidence" value="ECO:0007669"/>
    <property type="project" value="UniProtKB-KW"/>
</dbReference>
<keyword evidence="4" id="KW-0255">Endonuclease</keyword>
<dbReference type="GO" id="GO:0003964">
    <property type="term" value="F:RNA-directed DNA polymerase activity"/>
    <property type="evidence" value="ECO:0007669"/>
    <property type="project" value="UniProtKB-KW"/>
</dbReference>
<keyword evidence="2" id="KW-0548">Nucleotidyltransferase</keyword>
<evidence type="ECO:0000256" key="5">
    <source>
        <dbReference type="ARBA" id="ARBA00022801"/>
    </source>
</evidence>
<evidence type="ECO:0000256" key="1">
    <source>
        <dbReference type="ARBA" id="ARBA00022679"/>
    </source>
</evidence>
<organism evidence="8">
    <name type="scientific">Fagus sylvatica</name>
    <name type="common">Beechnut</name>
    <dbReference type="NCBI Taxonomy" id="28930"/>
    <lineage>
        <taxon>Eukaryota</taxon>
        <taxon>Viridiplantae</taxon>
        <taxon>Streptophyta</taxon>
        <taxon>Embryophyta</taxon>
        <taxon>Tracheophyta</taxon>
        <taxon>Spermatophyta</taxon>
        <taxon>Magnoliopsida</taxon>
        <taxon>eudicotyledons</taxon>
        <taxon>Gunneridae</taxon>
        <taxon>Pentapetalae</taxon>
        <taxon>rosids</taxon>
        <taxon>fabids</taxon>
        <taxon>Fagales</taxon>
        <taxon>Fagaceae</taxon>
        <taxon>Fagus</taxon>
    </lineage>
</organism>
<sequence length="567" mass="65410">MEGESLRTYVHRFNKEALQIDRPKEDFTLIAFMARLRKGDFLYDLCKDPLETLSELMYEAQKHMNVEDAIESRDPLQRDEKILTTMQDDHSLRWPGKIRSDPNSRPKNLYCQFHRDHDHLTENCMALKEQVETLIQQGKLQKYVGHPSNAHPPKALGPKEQTENCWPRPVGEVRTIIGGPASRGTSRTSRKAYARQVMVDNSNSVDILYLPAYQQMMFDKDKLRPMDAPLLGFTGDKVCPVGIITLPITVGTYPKAVSKTVDFFVINWPLALEGQNQTMTIEERKTLVKSSEVLDMIRLEERHPEKTTRVGANLSPQMKESIIQFLKNNKDVFAWSHEDMLSIDPSIISHKLNVNPSLHLVKQKRRVFAPERNDAIMEEIDKLLTVNFIREVFYLDWLANVVMVKKTTGKWRICVDFTDLNNACPKDSFPLSRIDYRNVELYVDDMLVKSKEEESHLDDLGETFKMLCKYQMKLNPTPLNKAKNYLAVSPTAVSSALVREENRWQLHVYYTSRALRGAEERYPPMEKLAFPLMTATRKLRPYFQAHTIVALTNHPLRKAMSKPDATG</sequence>
<dbReference type="PANTHER" id="PTHR24559:SF431">
    <property type="entry name" value="RNA-DIRECTED DNA POLYMERASE HOMOLOG"/>
    <property type="match status" value="1"/>
</dbReference>
<evidence type="ECO:0000256" key="6">
    <source>
        <dbReference type="ARBA" id="ARBA00022918"/>
    </source>
</evidence>
<feature type="domain" description="Reverse transcriptase RNase H-like" evidence="7">
    <location>
        <begin position="488"/>
        <end position="560"/>
    </location>
</feature>
<evidence type="ECO:0000256" key="4">
    <source>
        <dbReference type="ARBA" id="ARBA00022759"/>
    </source>
</evidence>
<gene>
    <name evidence="8" type="ORF">FSB_LOCUS42224</name>
</gene>
<keyword evidence="6" id="KW-0695">RNA-directed DNA polymerase</keyword>
<protein>
    <recommendedName>
        <fullName evidence="7">Reverse transcriptase RNase H-like domain-containing protein</fullName>
    </recommendedName>
</protein>
<evidence type="ECO:0000256" key="2">
    <source>
        <dbReference type="ARBA" id="ARBA00022695"/>
    </source>
</evidence>
<keyword evidence="1" id="KW-0808">Transferase</keyword>
<accession>A0A2N9HQ17</accession>